<dbReference type="Proteomes" id="UP000828941">
    <property type="component" value="Chromosome 5"/>
</dbReference>
<comment type="caution">
    <text evidence="1">The sequence shown here is derived from an EMBL/GenBank/DDBJ whole genome shotgun (WGS) entry which is preliminary data.</text>
</comment>
<evidence type="ECO:0000313" key="2">
    <source>
        <dbReference type="Proteomes" id="UP000828941"/>
    </source>
</evidence>
<organism evidence="1 2">
    <name type="scientific">Bauhinia variegata</name>
    <name type="common">Purple orchid tree</name>
    <name type="synonym">Phanera variegata</name>
    <dbReference type="NCBI Taxonomy" id="167791"/>
    <lineage>
        <taxon>Eukaryota</taxon>
        <taxon>Viridiplantae</taxon>
        <taxon>Streptophyta</taxon>
        <taxon>Embryophyta</taxon>
        <taxon>Tracheophyta</taxon>
        <taxon>Spermatophyta</taxon>
        <taxon>Magnoliopsida</taxon>
        <taxon>eudicotyledons</taxon>
        <taxon>Gunneridae</taxon>
        <taxon>Pentapetalae</taxon>
        <taxon>rosids</taxon>
        <taxon>fabids</taxon>
        <taxon>Fabales</taxon>
        <taxon>Fabaceae</taxon>
        <taxon>Cercidoideae</taxon>
        <taxon>Cercideae</taxon>
        <taxon>Bauhiniinae</taxon>
        <taxon>Bauhinia</taxon>
    </lineage>
</organism>
<sequence>MATAAFKSTTKRTPMGASSTSSADDSSSSRRNSSAYRRSRSLSRFSRRITVGDTFDDLNEFPPRRAKFVNTVRCSEFPEISLDDLAFELFESGNRGRLASRHSEVSPVSVSANPASRSRGRSLSRKSSGVSNDGRGNVGAVSSGGGKAISETNARRRRSVSVVRYQISDSESELEHSQNSMSRVYLKSADIGNKQMHKPAVSDQRPVLRRSLSQKDVRSYDGYSSHSSVLTDDEAAGAYFSKNGVETTEAVYAQNKAMHPNVEYGLNKAMRKEFKHAVGDVKLEIEQSEKCKHDLLAEIVLEEQRGRELSKIVNELLPDTKNNAVEKPSKTRKRSNDRKRMSRCLTEEADRIIEDFISNVEDTDISSFDGERSETSSSIGGVCKPESFNTPPVARSLPVEMDGVAFPWLQWEISNDLSPSTYLNKTETLAVPKIAHSIQEIANAQDQSKYSASSRGSWSPDVKKDLISEFGESSICRSESFSAESKGLRCDMDEYLKLKSNEEFVIETWRQRQRINSGSLLLCNLKLF</sequence>
<gene>
    <name evidence="1" type="ORF">L6164_010971</name>
</gene>
<protein>
    <submittedName>
        <fullName evidence="1">Uncharacterized protein</fullName>
    </submittedName>
</protein>
<evidence type="ECO:0000313" key="1">
    <source>
        <dbReference type="EMBL" id="KAI4343643.1"/>
    </source>
</evidence>
<proteinExistence type="predicted"/>
<reference evidence="1 2" key="1">
    <citation type="journal article" date="2022" name="DNA Res.">
        <title>Chromosomal-level genome assembly of the orchid tree Bauhinia variegata (Leguminosae; Cercidoideae) supports the allotetraploid origin hypothesis of Bauhinia.</title>
        <authorList>
            <person name="Zhong Y."/>
            <person name="Chen Y."/>
            <person name="Zheng D."/>
            <person name="Pang J."/>
            <person name="Liu Y."/>
            <person name="Luo S."/>
            <person name="Meng S."/>
            <person name="Qian L."/>
            <person name="Wei D."/>
            <person name="Dai S."/>
            <person name="Zhou R."/>
        </authorList>
    </citation>
    <scope>NUCLEOTIDE SEQUENCE [LARGE SCALE GENOMIC DNA]</scope>
    <source>
        <strain evidence="1">BV-YZ2020</strain>
    </source>
</reference>
<dbReference type="EMBL" id="CM039430">
    <property type="protein sequence ID" value="KAI4343643.1"/>
    <property type="molecule type" value="Genomic_DNA"/>
</dbReference>
<accession>A0ACB9P4H9</accession>
<keyword evidence="2" id="KW-1185">Reference proteome</keyword>
<name>A0ACB9P4H9_BAUVA</name>